<feature type="transmembrane region" description="Helical" evidence="13">
    <location>
        <begin position="97"/>
        <end position="117"/>
    </location>
</feature>
<evidence type="ECO:0000256" key="4">
    <source>
        <dbReference type="ARBA" id="ARBA00020268"/>
    </source>
</evidence>
<dbReference type="GO" id="GO:0006811">
    <property type="term" value="P:monoatomic ion transport"/>
    <property type="evidence" value="ECO:0007669"/>
    <property type="project" value="UniProtKB-KW"/>
</dbReference>
<feature type="transmembrane region" description="Helical" evidence="13">
    <location>
        <begin position="58"/>
        <end position="77"/>
    </location>
</feature>
<feature type="transmembrane region" description="Helical" evidence="13">
    <location>
        <begin position="197"/>
        <end position="216"/>
    </location>
</feature>
<organism evidence="14 15">
    <name type="scientific">Butyrivibrio hungatei</name>
    <dbReference type="NCBI Taxonomy" id="185008"/>
    <lineage>
        <taxon>Bacteria</taxon>
        <taxon>Bacillati</taxon>
        <taxon>Bacillota</taxon>
        <taxon>Clostridia</taxon>
        <taxon>Lachnospirales</taxon>
        <taxon>Lachnospiraceae</taxon>
        <taxon>Butyrivibrio</taxon>
    </lineage>
</organism>
<evidence type="ECO:0000256" key="7">
    <source>
        <dbReference type="ARBA" id="ARBA00022475"/>
    </source>
</evidence>
<accession>A0A1G5BRX2</accession>
<evidence type="ECO:0000256" key="6">
    <source>
        <dbReference type="ARBA" id="ARBA00022449"/>
    </source>
</evidence>
<feature type="transmembrane region" description="Helical" evidence="13">
    <location>
        <begin position="321"/>
        <end position="340"/>
    </location>
</feature>
<dbReference type="InterPro" id="IPR050222">
    <property type="entry name" value="MATE_MdtK"/>
</dbReference>
<comment type="subcellular location">
    <subcellularLocation>
        <location evidence="2">Cell membrane</location>
        <topology evidence="2">Multi-pass membrane protein</topology>
    </subcellularLocation>
</comment>
<dbReference type="PIRSF" id="PIRSF006603">
    <property type="entry name" value="DinF"/>
    <property type="match status" value="1"/>
</dbReference>
<proteinExistence type="inferred from homology"/>
<keyword evidence="7" id="KW-1003">Cell membrane</keyword>
<dbReference type="NCBIfam" id="TIGR00797">
    <property type="entry name" value="matE"/>
    <property type="match status" value="1"/>
</dbReference>
<reference evidence="15" key="1">
    <citation type="submission" date="2016-10" db="EMBL/GenBank/DDBJ databases">
        <authorList>
            <person name="Varghese N."/>
            <person name="Submissions S."/>
        </authorList>
    </citation>
    <scope>NUCLEOTIDE SEQUENCE [LARGE SCALE GENOMIC DNA]</scope>
    <source>
        <strain evidence="15">XBD2006</strain>
    </source>
</reference>
<evidence type="ECO:0000256" key="9">
    <source>
        <dbReference type="ARBA" id="ARBA00022989"/>
    </source>
</evidence>
<evidence type="ECO:0000256" key="1">
    <source>
        <dbReference type="ARBA" id="ARBA00003408"/>
    </source>
</evidence>
<keyword evidence="10" id="KW-0406">Ion transport</keyword>
<dbReference type="EMBL" id="FMUR01000005">
    <property type="protein sequence ID" value="SCX92873.1"/>
    <property type="molecule type" value="Genomic_DNA"/>
</dbReference>
<dbReference type="GO" id="GO:0005886">
    <property type="term" value="C:plasma membrane"/>
    <property type="evidence" value="ECO:0007669"/>
    <property type="project" value="UniProtKB-SubCell"/>
</dbReference>
<evidence type="ECO:0000313" key="14">
    <source>
        <dbReference type="EMBL" id="SCX92873.1"/>
    </source>
</evidence>
<dbReference type="AlphaFoldDB" id="A0A1G5BRX2"/>
<feature type="transmembrane region" description="Helical" evidence="13">
    <location>
        <begin position="289"/>
        <end position="309"/>
    </location>
</feature>
<dbReference type="GO" id="GO:0042910">
    <property type="term" value="F:xenobiotic transmembrane transporter activity"/>
    <property type="evidence" value="ECO:0007669"/>
    <property type="project" value="InterPro"/>
</dbReference>
<dbReference type="GO" id="GO:0015297">
    <property type="term" value="F:antiporter activity"/>
    <property type="evidence" value="ECO:0007669"/>
    <property type="project" value="UniProtKB-KW"/>
</dbReference>
<dbReference type="Proteomes" id="UP000183047">
    <property type="component" value="Unassembled WGS sequence"/>
</dbReference>
<dbReference type="PANTHER" id="PTHR43298:SF2">
    <property type="entry name" value="FMN_FAD EXPORTER YEEO-RELATED"/>
    <property type="match status" value="1"/>
</dbReference>
<sequence>MSKQISESNHMFSNRKLFLLLIPIIAEQFLTSLMGMADSMMVSTVGPAALSGVSLVDAVNLLVVQAFNAMATGGVIICSNYIGQKNIKKANDSARQVLLVSLSISLFMTILGLVFRTGLLRLIFGEVDADVMRASQIYFLLTIISYPFVSLAAACSAIFRAQANTKLPMKIAILSNALNVAGNAILIYAFGMGVAGAATSTLVSRVFNAVVLLVLLRSEKNEISVRDYLKIRPHKHSVRKILAMGVPNGIENSMFQFGRLAIQSSVSTLGTITIAAQSMTVILENVNGVAGVGVGIGLMTIVGQCLGAGKKDEAVFYTKKMLKWGYIAILTSCLIAYAIARPVTLLAGMPAESARQCIYMMGWITIIKPLIWAPSFVTAYGMRAAGDVKFSMIVSTLTMWLCRVSLATYLIRVAHIGAMGVWIGMFCDWGIRAVIFTIRFMSKKWIHKVVE</sequence>
<dbReference type="Pfam" id="PF01554">
    <property type="entry name" value="MatE"/>
    <property type="match status" value="2"/>
</dbReference>
<evidence type="ECO:0000256" key="10">
    <source>
        <dbReference type="ARBA" id="ARBA00023065"/>
    </source>
</evidence>
<dbReference type="InterPro" id="IPR048279">
    <property type="entry name" value="MdtK-like"/>
</dbReference>
<keyword evidence="6" id="KW-0050">Antiport</keyword>
<evidence type="ECO:0000256" key="5">
    <source>
        <dbReference type="ARBA" id="ARBA00022448"/>
    </source>
</evidence>
<keyword evidence="8 13" id="KW-0812">Transmembrane</keyword>
<comment type="similarity">
    <text evidence="3">Belongs to the multi antimicrobial extrusion (MATE) (TC 2.A.66.1) family.</text>
</comment>
<dbReference type="STRING" id="185008.bhn_I1697"/>
<keyword evidence="15" id="KW-1185">Reference proteome</keyword>
<evidence type="ECO:0000256" key="3">
    <source>
        <dbReference type="ARBA" id="ARBA00010199"/>
    </source>
</evidence>
<gene>
    <name evidence="14" type="ORF">SAMN02910451_00779</name>
</gene>
<protein>
    <recommendedName>
        <fullName evidence="4">Probable multidrug resistance protein NorM</fullName>
    </recommendedName>
    <alternativeName>
        <fullName evidence="12">Multidrug-efflux transporter</fullName>
    </alternativeName>
</protein>
<comment type="function">
    <text evidence="1">Multidrug efflux pump.</text>
</comment>
<dbReference type="CDD" id="cd13137">
    <property type="entry name" value="MATE_NorM_like"/>
    <property type="match status" value="1"/>
</dbReference>
<feature type="transmembrane region" description="Helical" evidence="13">
    <location>
        <begin position="360"/>
        <end position="380"/>
    </location>
</feature>
<keyword evidence="11 13" id="KW-0472">Membrane</keyword>
<feature type="transmembrane region" description="Helical" evidence="13">
    <location>
        <begin position="392"/>
        <end position="411"/>
    </location>
</feature>
<evidence type="ECO:0000256" key="8">
    <source>
        <dbReference type="ARBA" id="ARBA00022692"/>
    </source>
</evidence>
<evidence type="ECO:0000256" key="13">
    <source>
        <dbReference type="SAM" id="Phobius"/>
    </source>
</evidence>
<dbReference type="RefSeq" id="WP_074461536.1">
    <property type="nucleotide sequence ID" value="NZ_FMUR01000005.1"/>
</dbReference>
<feature type="transmembrane region" description="Helical" evidence="13">
    <location>
        <begin position="260"/>
        <end position="283"/>
    </location>
</feature>
<evidence type="ECO:0000256" key="2">
    <source>
        <dbReference type="ARBA" id="ARBA00004651"/>
    </source>
</evidence>
<evidence type="ECO:0000256" key="11">
    <source>
        <dbReference type="ARBA" id="ARBA00023136"/>
    </source>
</evidence>
<dbReference type="PANTHER" id="PTHR43298">
    <property type="entry name" value="MULTIDRUG RESISTANCE PROTEIN NORM-RELATED"/>
    <property type="match status" value="1"/>
</dbReference>
<evidence type="ECO:0000256" key="12">
    <source>
        <dbReference type="ARBA" id="ARBA00031636"/>
    </source>
</evidence>
<keyword evidence="9 13" id="KW-1133">Transmembrane helix</keyword>
<feature type="transmembrane region" description="Helical" evidence="13">
    <location>
        <begin position="171"/>
        <end position="191"/>
    </location>
</feature>
<feature type="transmembrane region" description="Helical" evidence="13">
    <location>
        <begin position="417"/>
        <end position="438"/>
    </location>
</feature>
<evidence type="ECO:0000313" key="15">
    <source>
        <dbReference type="Proteomes" id="UP000183047"/>
    </source>
</evidence>
<dbReference type="InterPro" id="IPR002528">
    <property type="entry name" value="MATE_fam"/>
</dbReference>
<name>A0A1G5BRX2_9FIRM</name>
<keyword evidence="5" id="KW-0813">Transport</keyword>
<feature type="transmembrane region" description="Helical" evidence="13">
    <location>
        <begin position="137"/>
        <end position="159"/>
    </location>
</feature>